<reference evidence="1 2" key="1">
    <citation type="submission" date="2018-03" db="EMBL/GenBank/DDBJ databases">
        <title>Genome sequence of Clostridium luticellarii DSM 29923.</title>
        <authorList>
            <person name="Poehlein A."/>
            <person name="Daniel R."/>
        </authorList>
    </citation>
    <scope>NUCLEOTIDE SEQUENCE [LARGE SCALE GENOMIC DNA]</scope>
    <source>
        <strain evidence="1 2">DSM 29923</strain>
    </source>
</reference>
<proteinExistence type="predicted"/>
<evidence type="ECO:0000313" key="1">
    <source>
        <dbReference type="EMBL" id="PRR84205.1"/>
    </source>
</evidence>
<dbReference type="SUPFAM" id="SSF48452">
    <property type="entry name" value="TPR-like"/>
    <property type="match status" value="1"/>
</dbReference>
<evidence type="ECO:0008006" key="3">
    <source>
        <dbReference type="Google" id="ProtNLM"/>
    </source>
</evidence>
<dbReference type="Gene3D" id="1.25.40.10">
    <property type="entry name" value="Tetratricopeptide repeat domain"/>
    <property type="match status" value="1"/>
</dbReference>
<sequence length="254" mass="30474">MIKLFRNFKKRKTDTKNANVEFDNTLRDLYNDFFSRINTKKWEKFVDKSTVDFGLEGTSGKLLDFLLDNHNLPYEVWILLDKHFKWSTESEKLSRAFSKTFIQFVLSNINKKYRLRYDLFKENINGSYDDFIELYYKACSELENKNLYMCEKSILKAEEIFPEHPDLIILEGRYYSQINDIEKSLEKLSYVISLDNEDLEAHLYRAHVYMRRSAGCSWRQLSWRRGFYRHHSVTVFKAKQLEYGKSKLQNPGSH</sequence>
<dbReference type="Proteomes" id="UP000237798">
    <property type="component" value="Unassembled WGS sequence"/>
</dbReference>
<gene>
    <name evidence="1" type="ORF">CLLU_24650</name>
</gene>
<evidence type="ECO:0000313" key="2">
    <source>
        <dbReference type="Proteomes" id="UP000237798"/>
    </source>
</evidence>
<dbReference type="InterPro" id="IPR011990">
    <property type="entry name" value="TPR-like_helical_dom_sf"/>
</dbReference>
<comment type="caution">
    <text evidence="1">The sequence shown here is derived from an EMBL/GenBank/DDBJ whole genome shotgun (WGS) entry which is preliminary data.</text>
</comment>
<name>A0A2T0BJY5_9CLOT</name>
<accession>A0A2T0BJY5</accession>
<keyword evidence="2" id="KW-1185">Reference proteome</keyword>
<dbReference type="EMBL" id="PVXP01000040">
    <property type="protein sequence ID" value="PRR84205.1"/>
    <property type="molecule type" value="Genomic_DNA"/>
</dbReference>
<protein>
    <recommendedName>
        <fullName evidence="3">Tetratricopeptide repeat protein</fullName>
    </recommendedName>
</protein>
<dbReference type="AlphaFoldDB" id="A0A2T0BJY5"/>
<organism evidence="1 2">
    <name type="scientific">Clostridium luticellarii</name>
    <dbReference type="NCBI Taxonomy" id="1691940"/>
    <lineage>
        <taxon>Bacteria</taxon>
        <taxon>Bacillati</taxon>
        <taxon>Bacillota</taxon>
        <taxon>Clostridia</taxon>
        <taxon>Eubacteriales</taxon>
        <taxon>Clostridiaceae</taxon>
        <taxon>Clostridium</taxon>
    </lineage>
</organism>
<dbReference type="RefSeq" id="WP_338078785.1">
    <property type="nucleotide sequence ID" value="NZ_PVXP01000040.1"/>
</dbReference>